<gene>
    <name evidence="2" type="ORF">OUY22_25785</name>
</gene>
<dbReference type="EMBL" id="JAPNNL010000125">
    <property type="protein sequence ID" value="MDA0636835.1"/>
    <property type="molecule type" value="Genomic_DNA"/>
</dbReference>
<proteinExistence type="predicted"/>
<dbReference type="Proteomes" id="UP001144036">
    <property type="component" value="Unassembled WGS sequence"/>
</dbReference>
<evidence type="ECO:0000313" key="2">
    <source>
        <dbReference type="EMBL" id="MDA0636835.1"/>
    </source>
</evidence>
<protein>
    <submittedName>
        <fullName evidence="2">Uncharacterized protein</fullName>
    </submittedName>
</protein>
<evidence type="ECO:0000256" key="1">
    <source>
        <dbReference type="SAM" id="SignalP"/>
    </source>
</evidence>
<name>A0ABT4SI96_9ACTN</name>
<comment type="caution">
    <text evidence="2">The sequence shown here is derived from an EMBL/GenBank/DDBJ whole genome shotgun (WGS) entry which is preliminary data.</text>
</comment>
<keyword evidence="1" id="KW-0732">Signal</keyword>
<sequence length="204" mass="23681">MNIESRIRSAKKVAGLALAAAAAGALLLPATAASASTGQVAGTAVLAHEKPVLCKHRHKCGHHRPCHRCGHRHHGCRGCGHGHHHGSWHKHKDHDWDKHKDHDWDDGDDWDRDKDRDWDWDRDKDRDWDWDRDKGCDGDRGRDCDHDWGGFKDYWDKYKGRHGGYEKKWGHHDHKRCPEKWWLWPDSGEGNKFWGFDENEDDGS</sequence>
<organism evidence="2 3">
    <name type="scientific">Nonomuraea corallina</name>
    <dbReference type="NCBI Taxonomy" id="2989783"/>
    <lineage>
        <taxon>Bacteria</taxon>
        <taxon>Bacillati</taxon>
        <taxon>Actinomycetota</taxon>
        <taxon>Actinomycetes</taxon>
        <taxon>Streptosporangiales</taxon>
        <taxon>Streptosporangiaceae</taxon>
        <taxon>Nonomuraea</taxon>
    </lineage>
</organism>
<reference evidence="2" key="1">
    <citation type="submission" date="2022-11" db="EMBL/GenBank/DDBJ databases">
        <title>Nonomuraea corallina sp. nov., a new species of the genus Nonomuraea isolated from sea side sediment in Thai sea.</title>
        <authorList>
            <person name="Ngamcharungchit C."/>
            <person name="Matsumoto A."/>
            <person name="Suriyachadkun C."/>
            <person name="Panbangred W."/>
            <person name="Inahashi Y."/>
            <person name="Intra B."/>
        </authorList>
    </citation>
    <scope>NUCLEOTIDE SEQUENCE</scope>
    <source>
        <strain evidence="2">MCN248</strain>
    </source>
</reference>
<feature type="chain" id="PRO_5047451819" evidence="1">
    <location>
        <begin position="36"/>
        <end position="204"/>
    </location>
</feature>
<dbReference type="RefSeq" id="WP_270157733.1">
    <property type="nucleotide sequence ID" value="NZ_JAPNNL010000125.1"/>
</dbReference>
<evidence type="ECO:0000313" key="3">
    <source>
        <dbReference type="Proteomes" id="UP001144036"/>
    </source>
</evidence>
<accession>A0ABT4SI96</accession>
<keyword evidence="3" id="KW-1185">Reference proteome</keyword>
<feature type="signal peptide" evidence="1">
    <location>
        <begin position="1"/>
        <end position="35"/>
    </location>
</feature>